<feature type="region of interest" description="Disordered" evidence="1">
    <location>
        <begin position="94"/>
        <end position="119"/>
    </location>
</feature>
<protein>
    <submittedName>
        <fullName evidence="3">Exported protein</fullName>
    </submittedName>
</protein>
<organism evidence="3 4">
    <name type="scientific">Bifidobacterium canis</name>
    <dbReference type="NCBI Taxonomy" id="2610880"/>
    <lineage>
        <taxon>Bacteria</taxon>
        <taxon>Bacillati</taxon>
        <taxon>Actinomycetota</taxon>
        <taxon>Actinomycetes</taxon>
        <taxon>Bifidobacteriales</taxon>
        <taxon>Bifidobacteriaceae</taxon>
        <taxon>Bifidobacterium</taxon>
    </lineage>
</organism>
<evidence type="ECO:0000256" key="2">
    <source>
        <dbReference type="SAM" id="Phobius"/>
    </source>
</evidence>
<dbReference type="EMBL" id="WNLP01000001">
    <property type="protein sequence ID" value="MUH59063.1"/>
    <property type="molecule type" value="Genomic_DNA"/>
</dbReference>
<feature type="compositionally biased region" description="Low complexity" evidence="1">
    <location>
        <begin position="110"/>
        <end position="119"/>
    </location>
</feature>
<feature type="transmembrane region" description="Helical" evidence="2">
    <location>
        <begin position="61"/>
        <end position="84"/>
    </location>
</feature>
<proteinExistence type="predicted"/>
<dbReference type="AlphaFoldDB" id="A0A7K1J329"/>
<evidence type="ECO:0000313" key="3">
    <source>
        <dbReference type="EMBL" id="MUH59063.1"/>
    </source>
</evidence>
<evidence type="ECO:0000256" key="1">
    <source>
        <dbReference type="SAM" id="MobiDB-lite"/>
    </source>
</evidence>
<keyword evidence="2" id="KW-0472">Membrane</keyword>
<keyword evidence="4" id="KW-1185">Reference proteome</keyword>
<sequence length="119" mass="13081">MTFPTGSNGFSSNRGDEDASSSQDAERTQVFAPIQDSNANPSDFFEDVPTPPQKTVKKRHVWPWILVAVIVLIAAVCAGMIAFFNNRALPGTTLWGNNVTGKRSSRLRRPSPMMSATRR</sequence>
<accession>A0A7K1J329</accession>
<evidence type="ECO:0000313" key="4">
    <source>
        <dbReference type="Proteomes" id="UP000487882"/>
    </source>
</evidence>
<comment type="caution">
    <text evidence="3">The sequence shown here is derived from an EMBL/GenBank/DDBJ whole genome shotgun (WGS) entry which is preliminary data.</text>
</comment>
<feature type="compositionally biased region" description="Polar residues" evidence="1">
    <location>
        <begin position="1"/>
        <end position="13"/>
    </location>
</feature>
<reference evidence="3 4" key="1">
    <citation type="submission" date="2019-09" db="EMBL/GenBank/DDBJ databases">
        <title>Bifidobacterium canis sp. nov., isolated from the digestive tract of German Shepherd dog puppy.</title>
        <authorList>
            <person name="Bunesova V."/>
        </authorList>
    </citation>
    <scope>NUCLEOTIDE SEQUENCE [LARGE SCALE GENOMIC DNA]</scope>
    <source>
        <strain evidence="3 4">GSD1FS</strain>
    </source>
</reference>
<dbReference type="RefSeq" id="WP_246165693.1">
    <property type="nucleotide sequence ID" value="NZ_WNLP01000001.1"/>
</dbReference>
<gene>
    <name evidence="3" type="ORF">GSD1FS_0375</name>
</gene>
<keyword evidence="2" id="KW-0812">Transmembrane</keyword>
<feature type="region of interest" description="Disordered" evidence="1">
    <location>
        <begin position="1"/>
        <end position="53"/>
    </location>
</feature>
<dbReference type="Proteomes" id="UP000487882">
    <property type="component" value="Unassembled WGS sequence"/>
</dbReference>
<keyword evidence="2" id="KW-1133">Transmembrane helix</keyword>
<name>A0A7K1J329_9BIFI</name>